<dbReference type="Proteomes" id="UP001190700">
    <property type="component" value="Unassembled WGS sequence"/>
</dbReference>
<proteinExistence type="predicted"/>
<feature type="non-terminal residue" evidence="1">
    <location>
        <position position="1"/>
    </location>
</feature>
<evidence type="ECO:0000313" key="2">
    <source>
        <dbReference type="Proteomes" id="UP001190700"/>
    </source>
</evidence>
<keyword evidence="2" id="KW-1185">Reference proteome</keyword>
<protein>
    <submittedName>
        <fullName evidence="1">Uncharacterized protein</fullName>
    </submittedName>
</protein>
<dbReference type="AlphaFoldDB" id="A0AAE0BMI1"/>
<comment type="caution">
    <text evidence="1">The sequence shown here is derived from an EMBL/GenBank/DDBJ whole genome shotgun (WGS) entry which is preliminary data.</text>
</comment>
<name>A0AAE0BMI1_9CHLO</name>
<organism evidence="1 2">
    <name type="scientific">Cymbomonas tetramitiformis</name>
    <dbReference type="NCBI Taxonomy" id="36881"/>
    <lineage>
        <taxon>Eukaryota</taxon>
        <taxon>Viridiplantae</taxon>
        <taxon>Chlorophyta</taxon>
        <taxon>Pyramimonadophyceae</taxon>
        <taxon>Pyramimonadales</taxon>
        <taxon>Pyramimonadaceae</taxon>
        <taxon>Cymbomonas</taxon>
    </lineage>
</organism>
<accession>A0AAE0BMI1</accession>
<gene>
    <name evidence="1" type="ORF">CYMTET_50744</name>
</gene>
<sequence>VAGDGRSLDGSCYRLQASAASSMAPVTGCRRRPLPPWLLSQVPGDGRSLDGSCHRLCKICSIFDG</sequence>
<evidence type="ECO:0000313" key="1">
    <source>
        <dbReference type="EMBL" id="KAK3239321.1"/>
    </source>
</evidence>
<dbReference type="EMBL" id="LGRX02033952">
    <property type="protein sequence ID" value="KAK3239321.1"/>
    <property type="molecule type" value="Genomic_DNA"/>
</dbReference>
<reference evidence="1 2" key="1">
    <citation type="journal article" date="2015" name="Genome Biol. Evol.">
        <title>Comparative Genomics of a Bacterivorous Green Alga Reveals Evolutionary Causalities and Consequences of Phago-Mixotrophic Mode of Nutrition.</title>
        <authorList>
            <person name="Burns J.A."/>
            <person name="Paasch A."/>
            <person name="Narechania A."/>
            <person name="Kim E."/>
        </authorList>
    </citation>
    <scope>NUCLEOTIDE SEQUENCE [LARGE SCALE GENOMIC DNA]</scope>
    <source>
        <strain evidence="1 2">PLY_AMNH</strain>
    </source>
</reference>